<dbReference type="KEGG" id="dti:Desti_5413"/>
<dbReference type="HOGENOM" id="CLU_091961_0_0_7"/>
<dbReference type="Proteomes" id="UP000006055">
    <property type="component" value="Chromosome"/>
</dbReference>
<dbReference type="InterPro" id="IPR012437">
    <property type="entry name" value="DUF1638"/>
</dbReference>
<dbReference type="OrthoDB" id="9787351at2"/>
<organism evidence="2 3">
    <name type="scientific">Desulfomonile tiedjei (strain ATCC 49306 / DSM 6799 / DCB-1)</name>
    <dbReference type="NCBI Taxonomy" id="706587"/>
    <lineage>
        <taxon>Bacteria</taxon>
        <taxon>Pseudomonadati</taxon>
        <taxon>Thermodesulfobacteriota</taxon>
        <taxon>Desulfomonilia</taxon>
        <taxon>Desulfomonilales</taxon>
        <taxon>Desulfomonilaceae</taxon>
        <taxon>Desulfomonile</taxon>
    </lineage>
</organism>
<reference evidence="3" key="1">
    <citation type="submission" date="2012-06" db="EMBL/GenBank/DDBJ databases">
        <title>Complete sequence of chromosome of Desulfomonile tiedjei DSM 6799.</title>
        <authorList>
            <person name="Lucas S."/>
            <person name="Copeland A."/>
            <person name="Lapidus A."/>
            <person name="Glavina del Rio T."/>
            <person name="Dalin E."/>
            <person name="Tice H."/>
            <person name="Bruce D."/>
            <person name="Goodwin L."/>
            <person name="Pitluck S."/>
            <person name="Peters L."/>
            <person name="Ovchinnikova G."/>
            <person name="Zeytun A."/>
            <person name="Lu M."/>
            <person name="Kyrpides N."/>
            <person name="Mavromatis K."/>
            <person name="Ivanova N."/>
            <person name="Brettin T."/>
            <person name="Detter J.C."/>
            <person name="Han C."/>
            <person name="Larimer F."/>
            <person name="Land M."/>
            <person name="Hauser L."/>
            <person name="Markowitz V."/>
            <person name="Cheng J.-F."/>
            <person name="Hugenholtz P."/>
            <person name="Woyke T."/>
            <person name="Wu D."/>
            <person name="Spring S."/>
            <person name="Schroeder M."/>
            <person name="Brambilla E."/>
            <person name="Klenk H.-P."/>
            <person name="Eisen J.A."/>
        </authorList>
    </citation>
    <scope>NUCLEOTIDE SEQUENCE [LARGE SCALE GENOMIC DNA]</scope>
    <source>
        <strain evidence="3">ATCC 49306 / DSM 6799 / DCB-1</strain>
    </source>
</reference>
<dbReference type="eggNOG" id="ENOG5033TY3">
    <property type="taxonomic scope" value="Bacteria"/>
</dbReference>
<dbReference type="RefSeq" id="WP_014813099.1">
    <property type="nucleotide sequence ID" value="NC_018025.1"/>
</dbReference>
<gene>
    <name evidence="2" type="ordered locus">Desti_5413</name>
</gene>
<proteinExistence type="predicted"/>
<accession>I4CEK9</accession>
<dbReference type="Pfam" id="PF07796">
    <property type="entry name" value="DUF1638"/>
    <property type="match status" value="1"/>
</dbReference>
<name>I4CEK9_DESTA</name>
<dbReference type="EMBL" id="CP003360">
    <property type="protein sequence ID" value="AFM28000.1"/>
    <property type="molecule type" value="Genomic_DNA"/>
</dbReference>
<dbReference type="AlphaFoldDB" id="I4CEK9"/>
<evidence type="ECO:0000259" key="1">
    <source>
        <dbReference type="Pfam" id="PF07796"/>
    </source>
</evidence>
<sequence length="259" mass="28690">MATLGIITCQILELEFAHLLVNDPEVSAVNILDDEFSKELSETLSRRTKVRSKPIASIAEYTSTASDGLEIVIRVMKVGLHSVIKDLRSGVRQAAIEMEPYVDAILLGYGLCGNALKDYDELLPPSVVPVLLPMDGDHPVDDCVGLLIGGRENYYEEQCRVAGTMFINSGFSRHWATILHKGRGAEKLDLAMMKRLMASYERSLLLPTPVASEQDLASGIHEFNRIYGLRTEVRPGTLDILEKAWSSAKQLVRHGHTFP</sequence>
<evidence type="ECO:0000313" key="3">
    <source>
        <dbReference type="Proteomes" id="UP000006055"/>
    </source>
</evidence>
<keyword evidence="3" id="KW-1185">Reference proteome</keyword>
<evidence type="ECO:0000313" key="2">
    <source>
        <dbReference type="EMBL" id="AFM28000.1"/>
    </source>
</evidence>
<feature type="domain" description="DUF1638" evidence="1">
    <location>
        <begin position="76"/>
        <end position="244"/>
    </location>
</feature>
<dbReference type="STRING" id="706587.Desti_5413"/>
<protein>
    <recommendedName>
        <fullName evidence="1">DUF1638 domain-containing protein</fullName>
    </recommendedName>
</protein>